<feature type="compositionally biased region" description="Basic and acidic residues" evidence="8">
    <location>
        <begin position="696"/>
        <end position="708"/>
    </location>
</feature>
<evidence type="ECO:0000256" key="4">
    <source>
        <dbReference type="ARBA" id="ARBA00022475"/>
    </source>
</evidence>
<feature type="transmembrane region" description="Helical" evidence="9">
    <location>
        <begin position="474"/>
        <end position="492"/>
    </location>
</feature>
<feature type="transmembrane region" description="Helical" evidence="9">
    <location>
        <begin position="250"/>
        <end position="268"/>
    </location>
</feature>
<dbReference type="Proteomes" id="UP000035035">
    <property type="component" value="Unassembled WGS sequence"/>
</dbReference>
<evidence type="ECO:0000256" key="5">
    <source>
        <dbReference type="ARBA" id="ARBA00022692"/>
    </source>
</evidence>
<dbReference type="PANTHER" id="PTHR30047:SF7">
    <property type="entry name" value="HIGH-AFFINITY CHOLINE TRANSPORT PROTEIN"/>
    <property type="match status" value="1"/>
</dbReference>
<evidence type="ECO:0000313" key="10">
    <source>
        <dbReference type="EMBL" id="ETA05841.1"/>
    </source>
</evidence>
<dbReference type="AlphaFoldDB" id="W9DHF6"/>
<dbReference type="PATRIC" id="fig|1423140.3.peg.3288"/>
<comment type="caution">
    <text evidence="10">The sequence shown here is derived from an EMBL/GenBank/DDBJ whole genome shotgun (WGS) entry which is preliminary data.</text>
</comment>
<keyword evidence="3" id="KW-0813">Transport</keyword>
<comment type="similarity">
    <text evidence="2">Belongs to the BCCT transporter (TC 2.A.15) family.</text>
</comment>
<dbReference type="NCBIfam" id="TIGR00842">
    <property type="entry name" value="bcct"/>
    <property type="match status" value="1"/>
</dbReference>
<keyword evidence="7 9" id="KW-0472">Membrane</keyword>
<comment type="subcellular location">
    <subcellularLocation>
        <location evidence="1">Cell membrane</location>
        <topology evidence="1">Multi-pass membrane protein</topology>
    </subcellularLocation>
</comment>
<feature type="transmembrane region" description="Helical" evidence="9">
    <location>
        <begin position="498"/>
        <end position="523"/>
    </location>
</feature>
<keyword evidence="5 9" id="KW-0812">Transmembrane</keyword>
<evidence type="ECO:0000256" key="8">
    <source>
        <dbReference type="SAM" id="MobiDB-lite"/>
    </source>
</evidence>
<dbReference type="NCBIfam" id="NF007399">
    <property type="entry name" value="PRK09928.1"/>
    <property type="match status" value="1"/>
</dbReference>
<feature type="transmembrane region" description="Helical" evidence="9">
    <location>
        <begin position="208"/>
        <end position="230"/>
    </location>
</feature>
<feature type="compositionally biased region" description="Low complexity" evidence="8">
    <location>
        <begin position="709"/>
        <end position="725"/>
    </location>
</feature>
<dbReference type="PROSITE" id="PS01303">
    <property type="entry name" value="BCCT"/>
    <property type="match status" value="1"/>
</dbReference>
<evidence type="ECO:0000256" key="2">
    <source>
        <dbReference type="ARBA" id="ARBA00005658"/>
    </source>
</evidence>
<evidence type="ECO:0000256" key="1">
    <source>
        <dbReference type="ARBA" id="ARBA00004651"/>
    </source>
</evidence>
<keyword evidence="4" id="KW-1003">Cell membrane</keyword>
<evidence type="ECO:0000313" key="11">
    <source>
        <dbReference type="Proteomes" id="UP000035035"/>
    </source>
</evidence>
<feature type="region of interest" description="Disordered" evidence="8">
    <location>
        <begin position="1"/>
        <end position="24"/>
    </location>
</feature>
<gene>
    <name evidence="10" type="ORF">V525_16405</name>
</gene>
<sequence>MSVGERPAIPSTPDTPDTGEPTRRPSSVNLTVFVASAAIVLAFAIWALAAPETAETVINEVRNFITRWFGWWYFILATAIVGLVVFLGVSKYGRYRLGPEESRPEYSLFTWTSMLFAAGIGIDLMFFSVAEPVTHFLNPPTGAAETNFAAREAVTWTVFHYGITGWAMYALMGGALAYFAFRHNLPLTIRAALYPLFGKRVEGRWGDAIDVAAVLGTIFGIATSLGIGVVQLNFGLNEIFGIEQGKAAQIGLIALSVVIATASATSGVDKGIRRLSEINVILAIGMLIYITVAKDADFLLNGLVQNAGDYVSTFADRTLDTFAWDQVNPQPGNDARAFVDGWTLFFWAWWVAWAPFVGLFLARISRGRTLRQFVFGVLVVPFSFILVWISIFGNSALEAARGDKDFAETTASAPEAGFYSLLEQYPGATLLIGIATITGLLFYVTSADSGSLVMGNFTSRLDDPMADCSRSLRIFWSVAIGLLTLSMLFAGGGDGSILTLQAATVIMGLPFSFVLGLIGISLLRAVRTESYKLDSYRTTLPKVIAVGRGPTEQSSWRHRLIGTLRFPGRIATRRYITATVVPAMHEVAEQFGREGVSATVDESAANEGLPSPRLIVKLADVPAFEYCVWPVSAPTPTYAVRSQRSDDRYFRCEVYLTEGSQGYSLSGYTREQIIGDILDQYERHLGYLHLRDSASDHHDHTAVDHDPDTSGPAAGSASAGTVAETDIPDSDPEGAPAP</sequence>
<dbReference type="HOGENOM" id="CLU_010118_3_1_11"/>
<feature type="transmembrane region" description="Helical" evidence="9">
    <location>
        <begin position="30"/>
        <end position="49"/>
    </location>
</feature>
<keyword evidence="11" id="KW-1185">Reference proteome</keyword>
<accession>W9DHF6</accession>
<dbReference type="PANTHER" id="PTHR30047">
    <property type="entry name" value="HIGH-AFFINITY CHOLINE TRANSPORT PROTEIN-RELATED"/>
    <property type="match status" value="1"/>
</dbReference>
<protein>
    <submittedName>
        <fullName evidence="10">Choline transporter BetT</fullName>
    </submittedName>
</protein>
<feature type="transmembrane region" description="Helical" evidence="9">
    <location>
        <begin position="275"/>
        <end position="292"/>
    </location>
</feature>
<dbReference type="InterPro" id="IPR018093">
    <property type="entry name" value="BCCT_CS"/>
</dbReference>
<dbReference type="GO" id="GO:0005886">
    <property type="term" value="C:plasma membrane"/>
    <property type="evidence" value="ECO:0007669"/>
    <property type="project" value="UniProtKB-SubCell"/>
</dbReference>
<keyword evidence="6 9" id="KW-1133">Transmembrane helix</keyword>
<feature type="transmembrane region" description="Helical" evidence="9">
    <location>
        <begin position="425"/>
        <end position="444"/>
    </location>
</feature>
<name>W9DHF6_9ACTN</name>
<feature type="transmembrane region" description="Helical" evidence="9">
    <location>
        <begin position="342"/>
        <end position="361"/>
    </location>
</feature>
<evidence type="ECO:0000256" key="9">
    <source>
        <dbReference type="SAM" id="Phobius"/>
    </source>
</evidence>
<feature type="transmembrane region" description="Helical" evidence="9">
    <location>
        <begin position="69"/>
        <end position="87"/>
    </location>
</feature>
<evidence type="ECO:0000256" key="7">
    <source>
        <dbReference type="ARBA" id="ARBA00023136"/>
    </source>
</evidence>
<feature type="transmembrane region" description="Helical" evidence="9">
    <location>
        <begin position="108"/>
        <end position="130"/>
    </location>
</feature>
<proteinExistence type="inferred from homology"/>
<feature type="transmembrane region" description="Helical" evidence="9">
    <location>
        <begin position="158"/>
        <end position="181"/>
    </location>
</feature>
<organism evidence="10 11">
    <name type="scientific">Gordonia alkanivorans CGMCC 6845</name>
    <dbReference type="NCBI Taxonomy" id="1423140"/>
    <lineage>
        <taxon>Bacteria</taxon>
        <taxon>Bacillati</taxon>
        <taxon>Actinomycetota</taxon>
        <taxon>Actinomycetes</taxon>
        <taxon>Mycobacteriales</taxon>
        <taxon>Gordoniaceae</taxon>
        <taxon>Gordonia</taxon>
    </lineage>
</organism>
<dbReference type="RefSeq" id="WP_035751962.1">
    <property type="nucleotide sequence ID" value="NZ_KI629796.1"/>
</dbReference>
<reference evidence="10 11" key="1">
    <citation type="journal article" date="2014" name="Genome Announc.">
        <title>Draft Genome Sequence of Gordonia alkanivorans Strain CGMCC6845, a Halotolerant Hydrocarbon-Degrading Bacterium.</title>
        <authorList>
            <person name="Wang X."/>
            <person name="Jin D."/>
            <person name="Zhou L."/>
            <person name="Wu L."/>
            <person name="An W."/>
            <person name="Zhao L."/>
        </authorList>
    </citation>
    <scope>NUCLEOTIDE SEQUENCE [LARGE SCALE GENOMIC DNA]</scope>
    <source>
        <strain evidence="10 11">CGMCC 6845</strain>
    </source>
</reference>
<feature type="transmembrane region" description="Helical" evidence="9">
    <location>
        <begin position="373"/>
        <end position="393"/>
    </location>
</feature>
<feature type="region of interest" description="Disordered" evidence="8">
    <location>
        <begin position="696"/>
        <end position="738"/>
    </location>
</feature>
<dbReference type="InterPro" id="IPR000060">
    <property type="entry name" value="BCCT_transptr"/>
</dbReference>
<evidence type="ECO:0000256" key="3">
    <source>
        <dbReference type="ARBA" id="ARBA00022448"/>
    </source>
</evidence>
<dbReference type="GO" id="GO:0022857">
    <property type="term" value="F:transmembrane transporter activity"/>
    <property type="evidence" value="ECO:0007669"/>
    <property type="project" value="InterPro"/>
</dbReference>
<dbReference type="EMBL" id="AYXO01000034">
    <property type="protein sequence ID" value="ETA05841.1"/>
    <property type="molecule type" value="Genomic_DNA"/>
</dbReference>
<evidence type="ECO:0000256" key="6">
    <source>
        <dbReference type="ARBA" id="ARBA00022989"/>
    </source>
</evidence>
<dbReference type="Pfam" id="PF02028">
    <property type="entry name" value="BCCT"/>
    <property type="match status" value="1"/>
</dbReference>